<dbReference type="FunCoup" id="A5JYU6">
    <property type="interactions" value="1379"/>
</dbReference>
<keyword evidence="1" id="KW-1133">Transmembrane helix</keyword>
<keyword evidence="4" id="KW-1185">Reference proteome</keyword>
<dbReference type="EMBL" id="BX284601">
    <property type="protein sequence ID" value="CAN86920.1"/>
    <property type="molecule type" value="Genomic_DNA"/>
</dbReference>
<protein>
    <submittedName>
        <fullName evidence="3">LysM domain-containing protein</fullName>
    </submittedName>
</protein>
<dbReference type="UCSC" id="F43G9.2b">
    <property type="organism name" value="c. elegans"/>
</dbReference>
<dbReference type="PANTHER" id="PTHR20932">
    <property type="entry name" value="LYSM AND PUTATIVE PEPTIDOGLYCAN-BINDING DOMAIN-CONTAINING PROTEIN"/>
    <property type="match status" value="1"/>
</dbReference>
<dbReference type="Proteomes" id="UP000001940">
    <property type="component" value="Chromosome I"/>
</dbReference>
<feature type="domain" description="LysM" evidence="2">
    <location>
        <begin position="40"/>
        <end position="84"/>
    </location>
</feature>
<dbReference type="PROSITE" id="PS51782">
    <property type="entry name" value="LYSM"/>
    <property type="match status" value="1"/>
</dbReference>
<dbReference type="AlphaFoldDB" id="A5JYU6"/>
<evidence type="ECO:0000313" key="3">
    <source>
        <dbReference type="EMBL" id="CAN86920.1"/>
    </source>
</evidence>
<sequence>MAMKEGSSVEQFAMRSRAARTSSSEGFQNDMPTYKDVVFIERKVKNGDTLNKLAIKYQVNVAEIKRVNNMVSEQDFMALSKVKIPVSRMRMALGVQSALSQDEEDEILIDIDDRTALLREDRGSRDPSVEDIFHKTDTNIAQVREALPEESHGVTGFHFVTARAPTSSSISVWMVVLGVLLIFCVLPLVLTFYEEQEEAAHQHKTTHAA</sequence>
<accession>A5JYU6</accession>
<evidence type="ECO:0000259" key="2">
    <source>
        <dbReference type="PROSITE" id="PS51782"/>
    </source>
</evidence>
<dbReference type="AGR" id="WB:WBGene00009665"/>
<dbReference type="eggNOG" id="KOG2850">
    <property type="taxonomic scope" value="Eukaryota"/>
</dbReference>
<dbReference type="ExpressionAtlas" id="A5JYU6">
    <property type="expression patterns" value="baseline and differential"/>
</dbReference>
<dbReference type="OrthoDB" id="538216at2759"/>
<reference evidence="3 4" key="1">
    <citation type="journal article" date="1998" name="Science">
        <title>Genome sequence of the nematode C. elegans: a platform for investigating biology.</title>
        <authorList>
            <consortium name="The C. elegans sequencing consortium"/>
            <person name="Sulson J.E."/>
            <person name="Waterston R."/>
        </authorList>
    </citation>
    <scope>NUCLEOTIDE SEQUENCE [LARGE SCALE GENOMIC DNA]</scope>
    <source>
        <strain evidence="3 4">Bristol N2</strain>
    </source>
</reference>
<dbReference type="CTD" id="185715"/>
<dbReference type="Bgee" id="WBGene00009665">
    <property type="expression patterns" value="Expressed in adult organism and 4 other cell types or tissues"/>
</dbReference>
<dbReference type="Gene3D" id="3.10.350.10">
    <property type="entry name" value="LysM domain"/>
    <property type="match status" value="1"/>
</dbReference>
<dbReference type="OMA" id="GLWFIVV"/>
<dbReference type="GeneID" id="185715"/>
<keyword evidence="1" id="KW-0472">Membrane</keyword>
<evidence type="ECO:0000313" key="5">
    <source>
        <dbReference type="WormBase" id="F43G9.2a"/>
    </source>
</evidence>
<evidence type="ECO:0000313" key="4">
    <source>
        <dbReference type="Proteomes" id="UP000001940"/>
    </source>
</evidence>
<dbReference type="InterPro" id="IPR045030">
    <property type="entry name" value="LYSM1-4"/>
</dbReference>
<dbReference type="PhylomeDB" id="A5JYU6"/>
<feature type="transmembrane region" description="Helical" evidence="1">
    <location>
        <begin position="170"/>
        <end position="193"/>
    </location>
</feature>
<dbReference type="InterPro" id="IPR036779">
    <property type="entry name" value="LysM_dom_sf"/>
</dbReference>
<dbReference type="InterPro" id="IPR018392">
    <property type="entry name" value="LysM"/>
</dbReference>
<keyword evidence="1" id="KW-0812">Transmembrane</keyword>
<gene>
    <name evidence="3 5" type="primary">lmd-1</name>
    <name evidence="3" type="ORF">CELE_F43G9.2</name>
    <name evidence="5" type="ORF">F43G9.2</name>
</gene>
<dbReference type="KEGG" id="cel:CELE_F43G9.2"/>
<dbReference type="RefSeq" id="NP_001122475.1">
    <property type="nucleotide sequence ID" value="NM_001129003.3"/>
</dbReference>
<dbReference type="InParanoid" id="A5JYU6"/>
<dbReference type="PANTHER" id="PTHR20932:SF13">
    <property type="entry name" value="LD36653P"/>
    <property type="match status" value="1"/>
</dbReference>
<dbReference type="IntAct" id="A5JYU6">
    <property type="interactions" value="1"/>
</dbReference>
<dbReference type="PeptideAtlas" id="A5JYU6"/>
<dbReference type="WormBase" id="F43G9.2a">
    <property type="protein sequence ID" value="CE40959"/>
    <property type="gene ID" value="WBGene00009665"/>
    <property type="gene designation" value="lmd-1"/>
</dbReference>
<dbReference type="SMR" id="A5JYU6"/>
<dbReference type="SMART" id="SM00257">
    <property type="entry name" value="LysM"/>
    <property type="match status" value="1"/>
</dbReference>
<name>A5JYU6_CAEEL</name>
<dbReference type="PaxDb" id="6239-F43G9.2a"/>
<dbReference type="Pfam" id="PF01476">
    <property type="entry name" value="LysM"/>
    <property type="match status" value="1"/>
</dbReference>
<dbReference type="SUPFAM" id="SSF54106">
    <property type="entry name" value="LysM domain"/>
    <property type="match status" value="1"/>
</dbReference>
<organism evidence="3 4">
    <name type="scientific">Caenorhabditis elegans</name>
    <dbReference type="NCBI Taxonomy" id="6239"/>
    <lineage>
        <taxon>Eukaryota</taxon>
        <taxon>Metazoa</taxon>
        <taxon>Ecdysozoa</taxon>
        <taxon>Nematoda</taxon>
        <taxon>Chromadorea</taxon>
        <taxon>Rhabditida</taxon>
        <taxon>Rhabditina</taxon>
        <taxon>Rhabditomorpha</taxon>
        <taxon>Rhabditoidea</taxon>
        <taxon>Rhabditidae</taxon>
        <taxon>Peloderinae</taxon>
        <taxon>Caenorhabditis</taxon>
    </lineage>
</organism>
<dbReference type="HOGENOM" id="CLU_1316462_0_0_1"/>
<evidence type="ECO:0000256" key="1">
    <source>
        <dbReference type="SAM" id="Phobius"/>
    </source>
</evidence>
<dbReference type="STRING" id="6239.F43G9.2a.1"/>
<proteinExistence type="predicted"/>